<feature type="coiled-coil region" evidence="1">
    <location>
        <begin position="66"/>
        <end position="182"/>
    </location>
</feature>
<evidence type="ECO:0000256" key="1">
    <source>
        <dbReference type="SAM" id="Coils"/>
    </source>
</evidence>
<evidence type="ECO:0000313" key="4">
    <source>
        <dbReference type="Proteomes" id="UP000772434"/>
    </source>
</evidence>
<gene>
    <name evidence="3" type="ORF">BDP27DRAFT_1316607</name>
</gene>
<proteinExistence type="predicted"/>
<dbReference type="EMBL" id="JADNRY010000012">
    <property type="protein sequence ID" value="KAF9074655.1"/>
    <property type="molecule type" value="Genomic_DNA"/>
</dbReference>
<keyword evidence="1" id="KW-0175">Coiled coil</keyword>
<sequence>MASKPDAEVIKVLTQALKDSQTNAMHFKQELDASLKVIEDICQRNSKLEEQKPLRPEQLYIEDGEKDIAKLEVDRLGGVNEKLERELKILNERTIKLEEELDTGNVNKLEQELEAKTENFKQLQEELRAKTENSTDVENTLLTLYEKYIRCKAKKSELHQALKDAQAKWDSIEEKKQEQSIQSHIQIKNRLLQLPNFSSRPHISKLRPFTPDTDLDLLTFLKEAVSNFLTDCSIFHIKGLVAPSSSHQHYFHYVPTSGTISNTGFLVESTKKTYGEIRELFTMGPKGGLIYAGLYKCVSIDDILPGINPIMPLPSGYQRVVPYVAEDARQMMQFGSAQLEDEPLSSGKLKVLVQRGNLKVECVIYQCVGFNHHLYETLSLHPMRGKKQKRKHLVDVDEAGSPSQSPNKRRTQGRDVMRCSAC</sequence>
<dbReference type="OrthoDB" id="2943536at2759"/>
<comment type="caution">
    <text evidence="3">The sequence shown here is derived from an EMBL/GenBank/DDBJ whole genome shotgun (WGS) entry which is preliminary data.</text>
</comment>
<accession>A0A9P5UC00</accession>
<name>A0A9P5UC00_9AGAR</name>
<evidence type="ECO:0000313" key="3">
    <source>
        <dbReference type="EMBL" id="KAF9074655.1"/>
    </source>
</evidence>
<evidence type="ECO:0000256" key="2">
    <source>
        <dbReference type="SAM" id="MobiDB-lite"/>
    </source>
</evidence>
<protein>
    <submittedName>
        <fullName evidence="3">Uncharacterized protein</fullName>
    </submittedName>
</protein>
<reference evidence="3" key="1">
    <citation type="submission" date="2020-11" db="EMBL/GenBank/DDBJ databases">
        <authorList>
            <consortium name="DOE Joint Genome Institute"/>
            <person name="Ahrendt S."/>
            <person name="Riley R."/>
            <person name="Andreopoulos W."/>
            <person name="Labutti K."/>
            <person name="Pangilinan J."/>
            <person name="Ruiz-Duenas F.J."/>
            <person name="Barrasa J.M."/>
            <person name="Sanchez-Garcia M."/>
            <person name="Camarero S."/>
            <person name="Miyauchi S."/>
            <person name="Serrano A."/>
            <person name="Linde D."/>
            <person name="Babiker R."/>
            <person name="Drula E."/>
            <person name="Ayuso-Fernandez I."/>
            <person name="Pacheco R."/>
            <person name="Padilla G."/>
            <person name="Ferreira P."/>
            <person name="Barriuso J."/>
            <person name="Kellner H."/>
            <person name="Castanera R."/>
            <person name="Alfaro M."/>
            <person name="Ramirez L."/>
            <person name="Pisabarro A.G."/>
            <person name="Kuo A."/>
            <person name="Tritt A."/>
            <person name="Lipzen A."/>
            <person name="He G."/>
            <person name="Yan M."/>
            <person name="Ng V."/>
            <person name="Cullen D."/>
            <person name="Martin F."/>
            <person name="Rosso M.-N."/>
            <person name="Henrissat B."/>
            <person name="Hibbett D."/>
            <person name="Martinez A.T."/>
            <person name="Grigoriev I.V."/>
        </authorList>
    </citation>
    <scope>NUCLEOTIDE SEQUENCE</scope>
    <source>
        <strain evidence="3">AH 40177</strain>
    </source>
</reference>
<keyword evidence="4" id="KW-1185">Reference proteome</keyword>
<dbReference type="AlphaFoldDB" id="A0A9P5UC00"/>
<feature type="region of interest" description="Disordered" evidence="2">
    <location>
        <begin position="386"/>
        <end position="416"/>
    </location>
</feature>
<organism evidence="3 4">
    <name type="scientific">Rhodocollybia butyracea</name>
    <dbReference type="NCBI Taxonomy" id="206335"/>
    <lineage>
        <taxon>Eukaryota</taxon>
        <taxon>Fungi</taxon>
        <taxon>Dikarya</taxon>
        <taxon>Basidiomycota</taxon>
        <taxon>Agaricomycotina</taxon>
        <taxon>Agaricomycetes</taxon>
        <taxon>Agaricomycetidae</taxon>
        <taxon>Agaricales</taxon>
        <taxon>Marasmiineae</taxon>
        <taxon>Omphalotaceae</taxon>
        <taxon>Rhodocollybia</taxon>
    </lineage>
</organism>
<dbReference type="Proteomes" id="UP000772434">
    <property type="component" value="Unassembled WGS sequence"/>
</dbReference>